<dbReference type="EMBL" id="JBHRYJ010000001">
    <property type="protein sequence ID" value="MFC3675349.1"/>
    <property type="molecule type" value="Genomic_DNA"/>
</dbReference>
<dbReference type="CDD" id="cd00038">
    <property type="entry name" value="CAP_ED"/>
    <property type="match status" value="1"/>
</dbReference>
<protein>
    <submittedName>
        <fullName evidence="6">Cyclic nucleotide-binding domain-containing protein</fullName>
    </submittedName>
</protein>
<dbReference type="Pfam" id="PF13545">
    <property type="entry name" value="HTH_Crp_2"/>
    <property type="match status" value="1"/>
</dbReference>
<dbReference type="InterPro" id="IPR018490">
    <property type="entry name" value="cNMP-bd_dom_sf"/>
</dbReference>
<keyword evidence="3" id="KW-0804">Transcription</keyword>
<dbReference type="PROSITE" id="PS50042">
    <property type="entry name" value="CNMP_BINDING_3"/>
    <property type="match status" value="1"/>
</dbReference>
<keyword evidence="1" id="KW-0805">Transcription regulation</keyword>
<dbReference type="RefSeq" id="WP_379723752.1">
    <property type="nucleotide sequence ID" value="NZ_JBHRYJ010000001.1"/>
</dbReference>
<evidence type="ECO:0000313" key="6">
    <source>
        <dbReference type="EMBL" id="MFC3675349.1"/>
    </source>
</evidence>
<proteinExistence type="predicted"/>
<evidence type="ECO:0000256" key="1">
    <source>
        <dbReference type="ARBA" id="ARBA00023015"/>
    </source>
</evidence>
<evidence type="ECO:0000256" key="3">
    <source>
        <dbReference type="ARBA" id="ARBA00023163"/>
    </source>
</evidence>
<keyword evidence="2" id="KW-0238">DNA-binding</keyword>
<dbReference type="SUPFAM" id="SSF51206">
    <property type="entry name" value="cAMP-binding domain-like"/>
    <property type="match status" value="1"/>
</dbReference>
<feature type="domain" description="HTH crp-type" evidence="5">
    <location>
        <begin position="208"/>
        <end position="276"/>
    </location>
</feature>
<dbReference type="InterPro" id="IPR012318">
    <property type="entry name" value="HTH_CRP"/>
</dbReference>
<name>A0ABV7VDY4_9PROT</name>
<dbReference type="InterPro" id="IPR036388">
    <property type="entry name" value="WH-like_DNA-bd_sf"/>
</dbReference>
<gene>
    <name evidence="6" type="ORF">ACFOOQ_07335</name>
</gene>
<accession>A0ABV7VDY4</accession>
<feature type="domain" description="Cyclic nucleotide-binding" evidence="4">
    <location>
        <begin position="74"/>
        <end position="177"/>
    </location>
</feature>
<dbReference type="Pfam" id="PF00027">
    <property type="entry name" value="cNMP_binding"/>
    <property type="match status" value="1"/>
</dbReference>
<dbReference type="SMART" id="SM00100">
    <property type="entry name" value="cNMP"/>
    <property type="match status" value="1"/>
</dbReference>
<dbReference type="PANTHER" id="PTHR24567:SF74">
    <property type="entry name" value="HTH-TYPE TRANSCRIPTIONAL REGULATOR ARCR"/>
    <property type="match status" value="1"/>
</dbReference>
<dbReference type="SUPFAM" id="SSF46785">
    <property type="entry name" value="Winged helix' DNA-binding domain"/>
    <property type="match status" value="1"/>
</dbReference>
<evidence type="ECO:0000259" key="5">
    <source>
        <dbReference type="PROSITE" id="PS51063"/>
    </source>
</evidence>
<dbReference type="PANTHER" id="PTHR24567">
    <property type="entry name" value="CRP FAMILY TRANSCRIPTIONAL REGULATORY PROTEIN"/>
    <property type="match status" value="1"/>
</dbReference>
<reference evidence="7" key="1">
    <citation type="journal article" date="2019" name="Int. J. Syst. Evol. Microbiol.">
        <title>The Global Catalogue of Microorganisms (GCM) 10K type strain sequencing project: providing services to taxonomists for standard genome sequencing and annotation.</title>
        <authorList>
            <consortium name="The Broad Institute Genomics Platform"/>
            <consortium name="The Broad Institute Genome Sequencing Center for Infectious Disease"/>
            <person name="Wu L."/>
            <person name="Ma J."/>
        </authorList>
    </citation>
    <scope>NUCLEOTIDE SEQUENCE [LARGE SCALE GENOMIC DNA]</scope>
    <source>
        <strain evidence="7">KCTC 42182</strain>
    </source>
</reference>
<dbReference type="Proteomes" id="UP001595711">
    <property type="component" value="Unassembled WGS sequence"/>
</dbReference>
<evidence type="ECO:0000256" key="2">
    <source>
        <dbReference type="ARBA" id="ARBA00023125"/>
    </source>
</evidence>
<evidence type="ECO:0000259" key="4">
    <source>
        <dbReference type="PROSITE" id="PS50042"/>
    </source>
</evidence>
<dbReference type="Gene3D" id="2.60.120.10">
    <property type="entry name" value="Jelly Rolls"/>
    <property type="match status" value="1"/>
</dbReference>
<organism evidence="6 7">
    <name type="scientific">Ferrovibrio xuzhouensis</name>
    <dbReference type="NCBI Taxonomy" id="1576914"/>
    <lineage>
        <taxon>Bacteria</taxon>
        <taxon>Pseudomonadati</taxon>
        <taxon>Pseudomonadota</taxon>
        <taxon>Alphaproteobacteria</taxon>
        <taxon>Rhodospirillales</taxon>
        <taxon>Rhodospirillaceae</taxon>
        <taxon>Ferrovibrio</taxon>
    </lineage>
</organism>
<comment type="caution">
    <text evidence="6">The sequence shown here is derived from an EMBL/GenBank/DDBJ whole genome shotgun (WGS) entry which is preliminary data.</text>
</comment>
<dbReference type="InterPro" id="IPR050397">
    <property type="entry name" value="Env_Response_Regulators"/>
</dbReference>
<dbReference type="InterPro" id="IPR014710">
    <property type="entry name" value="RmlC-like_jellyroll"/>
</dbReference>
<keyword evidence="7" id="KW-1185">Reference proteome</keyword>
<sequence length="297" mass="32991">MSTASGLASGDRLRQIKPRSRLQYLHRKNLNCVKIPRPGTRMFPLMWVNEGGLRRPIVAGMQDKDRAMFERTDLFRQVEPAAVTRLTQDCVVRAYRKGAILAREGQAADSVYLILSGRIALTAACDDGPATVIATFGDGEMFVCAATILQLPYLVAAQTTAESRILCIPGGRFRAALDVEPSLSLMMTRTLALHWRLLVDHLRQLKLHSAAERLIYYLLRRCPEDAGHASIRLADERRTIAAELGMSPELLSRLFGQLREHGVEAKGRDVDIGDVAALRGLCRASDRAMRADNRMVI</sequence>
<dbReference type="InterPro" id="IPR036390">
    <property type="entry name" value="WH_DNA-bd_sf"/>
</dbReference>
<dbReference type="PROSITE" id="PS51063">
    <property type="entry name" value="HTH_CRP_2"/>
    <property type="match status" value="1"/>
</dbReference>
<dbReference type="InterPro" id="IPR000595">
    <property type="entry name" value="cNMP-bd_dom"/>
</dbReference>
<dbReference type="Gene3D" id="1.10.10.10">
    <property type="entry name" value="Winged helix-like DNA-binding domain superfamily/Winged helix DNA-binding domain"/>
    <property type="match status" value="1"/>
</dbReference>
<dbReference type="SMART" id="SM00419">
    <property type="entry name" value="HTH_CRP"/>
    <property type="match status" value="1"/>
</dbReference>
<evidence type="ECO:0000313" key="7">
    <source>
        <dbReference type="Proteomes" id="UP001595711"/>
    </source>
</evidence>